<name>A0ABU1HPU2_9MICO</name>
<dbReference type="EMBL" id="JAVIZQ010000001">
    <property type="protein sequence ID" value="MDR6141851.1"/>
    <property type="molecule type" value="Genomic_DNA"/>
</dbReference>
<accession>A0ABU1HPU2</accession>
<feature type="transmembrane region" description="Helical" evidence="1">
    <location>
        <begin position="214"/>
        <end position="239"/>
    </location>
</feature>
<proteinExistence type="predicted"/>
<evidence type="ECO:0000313" key="2">
    <source>
        <dbReference type="EMBL" id="MDR6141851.1"/>
    </source>
</evidence>
<keyword evidence="3" id="KW-1185">Reference proteome</keyword>
<comment type="caution">
    <text evidence="2">The sequence shown here is derived from an EMBL/GenBank/DDBJ whole genome shotgun (WGS) entry which is preliminary data.</text>
</comment>
<keyword evidence="1" id="KW-0472">Membrane</keyword>
<organism evidence="2 3">
    <name type="scientific">Microbacterium foliorum</name>
    <dbReference type="NCBI Taxonomy" id="104336"/>
    <lineage>
        <taxon>Bacteria</taxon>
        <taxon>Bacillati</taxon>
        <taxon>Actinomycetota</taxon>
        <taxon>Actinomycetes</taxon>
        <taxon>Micrococcales</taxon>
        <taxon>Microbacteriaceae</taxon>
        <taxon>Microbacterium</taxon>
    </lineage>
</organism>
<feature type="transmembrane region" description="Helical" evidence="1">
    <location>
        <begin position="170"/>
        <end position="193"/>
    </location>
</feature>
<gene>
    <name evidence="2" type="ORF">QE375_001405</name>
</gene>
<keyword evidence="1" id="KW-1133">Transmembrane helix</keyword>
<dbReference type="Proteomes" id="UP001249291">
    <property type="component" value="Unassembled WGS sequence"/>
</dbReference>
<evidence type="ECO:0000256" key="1">
    <source>
        <dbReference type="SAM" id="Phobius"/>
    </source>
</evidence>
<feature type="transmembrane region" description="Helical" evidence="1">
    <location>
        <begin position="126"/>
        <end position="150"/>
    </location>
</feature>
<keyword evidence="1" id="KW-0812">Transmembrane</keyword>
<feature type="transmembrane region" description="Helical" evidence="1">
    <location>
        <begin position="245"/>
        <end position="267"/>
    </location>
</feature>
<reference evidence="2 3" key="1">
    <citation type="submission" date="2023-08" db="EMBL/GenBank/DDBJ databases">
        <title>Functional and genomic diversity of the sorghum phyllosphere microbiome.</title>
        <authorList>
            <person name="Shade A."/>
        </authorList>
    </citation>
    <scope>NUCLEOTIDE SEQUENCE [LARGE SCALE GENOMIC DNA]</scope>
    <source>
        <strain evidence="2 3">SORGH_AS_0445</strain>
    </source>
</reference>
<evidence type="ECO:0000313" key="3">
    <source>
        <dbReference type="Proteomes" id="UP001249291"/>
    </source>
</evidence>
<feature type="transmembrane region" description="Helical" evidence="1">
    <location>
        <begin position="36"/>
        <end position="64"/>
    </location>
</feature>
<dbReference type="RefSeq" id="WP_309689231.1">
    <property type="nucleotide sequence ID" value="NZ_JAVIZQ010000001.1"/>
</dbReference>
<sequence length="298" mass="32157">MAAKNGTKKKASARKSSAGIASPMDAESVELIPRRWWWVLLCVGVLSIALGLVMAAVYSIPYAIDEPGRMNLPFVDEYPTVVEILLPPFFAFFIGGILTFLGELLRRGTMIKNEVTNVAVFRPLPVVVHAAWILPPFVAWLIAMPWLLSLLVRHADAGQDAMILDAESDAVFLIGVYGGLAALMTGAVVGSLFKKLWFLAVVRRFGVPDSSSAFWWSFSFYWRLDVWLVALGVLLLGLAPLPWQLTSAGGTAVTLGGGAALLTLGLLTCTQYFRAGMPLGVGMSVTGGYGSLLTPRRP</sequence>
<protein>
    <submittedName>
        <fullName evidence="2">Uncharacterized protein</fullName>
    </submittedName>
</protein>
<feature type="transmembrane region" description="Helical" evidence="1">
    <location>
        <begin position="84"/>
        <end position="105"/>
    </location>
</feature>